<dbReference type="InParanoid" id="A9WD62"/>
<evidence type="ECO:0000313" key="1">
    <source>
        <dbReference type="EMBL" id="ABY35029.1"/>
    </source>
</evidence>
<dbReference type="SUPFAM" id="SSF88723">
    <property type="entry name" value="PIN domain-like"/>
    <property type="match status" value="1"/>
</dbReference>
<keyword evidence="2" id="KW-1185">Reference proteome</keyword>
<dbReference type="RefSeq" id="WP_012257683.1">
    <property type="nucleotide sequence ID" value="NC_010175.1"/>
</dbReference>
<proteinExistence type="predicted"/>
<dbReference type="InterPro" id="IPR016541">
    <property type="entry name" value="UCP008505"/>
</dbReference>
<gene>
    <name evidence="1" type="ordered locus">Caur_1812</name>
</gene>
<dbReference type="HOGENOM" id="CLU_116293_0_1_0"/>
<dbReference type="EnsemblBacteria" id="ABY35029">
    <property type="protein sequence ID" value="ABY35029"/>
    <property type="gene ID" value="Caur_1812"/>
</dbReference>
<evidence type="ECO:0000313" key="2">
    <source>
        <dbReference type="Proteomes" id="UP000002008"/>
    </source>
</evidence>
<reference evidence="2" key="1">
    <citation type="journal article" date="2011" name="BMC Genomics">
        <title>Complete genome sequence of the filamentous anoxygenic phototrophic bacterium Chloroflexus aurantiacus.</title>
        <authorList>
            <person name="Tang K.H."/>
            <person name="Barry K."/>
            <person name="Chertkov O."/>
            <person name="Dalin E."/>
            <person name="Han C.S."/>
            <person name="Hauser L.J."/>
            <person name="Honchak B.M."/>
            <person name="Karbach L.E."/>
            <person name="Land M.L."/>
            <person name="Lapidus A."/>
            <person name="Larimer F.W."/>
            <person name="Mikhailova N."/>
            <person name="Pitluck S."/>
            <person name="Pierson B.K."/>
            <person name="Blankenship R.E."/>
        </authorList>
    </citation>
    <scope>NUCLEOTIDE SEQUENCE [LARGE SCALE GENOMIC DNA]</scope>
    <source>
        <strain evidence="2">ATCC 29366 / DSM 635 / J-10-fl</strain>
    </source>
</reference>
<sequence>MAYLLDANVFISAKNLHYGLDFCPAFWDWLVREHQAGNVFTIEKVIDEIKAGQDELASWVLQLPDSFSLKPDASTIQSLAVVARWVNAQANYSPAAKSMFLQIADYYLVAQALAAGHTVVTHEIPQNSVHRVKIPNVCLGLNIRYMSPFEMLRRERARFVLGSTP</sequence>
<dbReference type="KEGG" id="cau:Caur_1812"/>
<dbReference type="Proteomes" id="UP000002008">
    <property type="component" value="Chromosome"/>
</dbReference>
<dbReference type="PATRIC" id="fig|324602.8.peg.2065"/>
<dbReference type="STRING" id="324602.Caur_1812"/>
<protein>
    <recommendedName>
        <fullName evidence="3">DUF4411 family protein</fullName>
    </recommendedName>
</protein>
<name>A9WD62_CHLAA</name>
<evidence type="ECO:0008006" key="3">
    <source>
        <dbReference type="Google" id="ProtNLM"/>
    </source>
</evidence>
<organism evidence="1 2">
    <name type="scientific">Chloroflexus aurantiacus (strain ATCC 29366 / DSM 635 / J-10-fl)</name>
    <dbReference type="NCBI Taxonomy" id="324602"/>
    <lineage>
        <taxon>Bacteria</taxon>
        <taxon>Bacillati</taxon>
        <taxon>Chloroflexota</taxon>
        <taxon>Chloroflexia</taxon>
        <taxon>Chloroflexales</taxon>
        <taxon>Chloroflexineae</taxon>
        <taxon>Chloroflexaceae</taxon>
        <taxon>Chloroflexus</taxon>
    </lineage>
</organism>
<dbReference type="InterPro" id="IPR029060">
    <property type="entry name" value="PIN-like_dom_sf"/>
</dbReference>
<dbReference type="EMBL" id="CP000909">
    <property type="protein sequence ID" value="ABY35029.1"/>
    <property type="molecule type" value="Genomic_DNA"/>
</dbReference>
<accession>A9WD62</accession>
<dbReference type="eggNOG" id="COG1487">
    <property type="taxonomic scope" value="Bacteria"/>
</dbReference>
<dbReference type="AlphaFoldDB" id="A9WD62"/>
<dbReference type="Pfam" id="PF14367">
    <property type="entry name" value="DUF4411"/>
    <property type="match status" value="1"/>
</dbReference>